<keyword evidence="2 6" id="KW-0732">Signal</keyword>
<proteinExistence type="predicted"/>
<evidence type="ECO:0000256" key="5">
    <source>
        <dbReference type="ARBA" id="ARBA00023288"/>
    </source>
</evidence>
<evidence type="ECO:0000313" key="7">
    <source>
        <dbReference type="EMBL" id="GID68336.1"/>
    </source>
</evidence>
<evidence type="ECO:0000256" key="4">
    <source>
        <dbReference type="ARBA" id="ARBA00023139"/>
    </source>
</evidence>
<keyword evidence="3" id="KW-0472">Membrane</keyword>
<protein>
    <submittedName>
        <fullName evidence="7">Solute-binding protein</fullName>
    </submittedName>
</protein>
<dbReference type="RefSeq" id="WP_203747531.1">
    <property type="nucleotide sequence ID" value="NZ_BAAAUC010000022.1"/>
</dbReference>
<keyword evidence="5" id="KW-0449">Lipoprotein</keyword>
<keyword evidence="8" id="KW-1185">Reference proteome</keyword>
<dbReference type="Gene3D" id="3.40.190.10">
    <property type="entry name" value="Periplasmic binding protein-like II"/>
    <property type="match status" value="1"/>
</dbReference>
<feature type="signal peptide" evidence="6">
    <location>
        <begin position="1"/>
        <end position="20"/>
    </location>
</feature>
<comment type="caution">
    <text evidence="7">The sequence shown here is derived from an EMBL/GenBank/DDBJ whole genome shotgun (WGS) entry which is preliminary data.</text>
</comment>
<organism evidence="7 8">
    <name type="scientific">Actinoplanes cyaneus</name>
    <dbReference type="NCBI Taxonomy" id="52696"/>
    <lineage>
        <taxon>Bacteria</taxon>
        <taxon>Bacillati</taxon>
        <taxon>Actinomycetota</taxon>
        <taxon>Actinomycetes</taxon>
        <taxon>Micromonosporales</taxon>
        <taxon>Micromonosporaceae</taxon>
        <taxon>Actinoplanes</taxon>
    </lineage>
</organism>
<feature type="chain" id="PRO_5038503564" evidence="6">
    <location>
        <begin position="21"/>
        <end position="417"/>
    </location>
</feature>
<accession>A0A919IP63</accession>
<gene>
    <name evidence="7" type="ORF">Acy02nite_62170</name>
</gene>
<reference evidence="7" key="1">
    <citation type="submission" date="2021-01" db="EMBL/GenBank/DDBJ databases">
        <title>Whole genome shotgun sequence of Actinoplanes cyaneus NBRC 14990.</title>
        <authorList>
            <person name="Komaki H."/>
            <person name="Tamura T."/>
        </authorList>
    </citation>
    <scope>NUCLEOTIDE SEQUENCE</scope>
    <source>
        <strain evidence="7">NBRC 14990</strain>
    </source>
</reference>
<dbReference type="EMBL" id="BOMH01000045">
    <property type="protein sequence ID" value="GID68336.1"/>
    <property type="molecule type" value="Genomic_DNA"/>
</dbReference>
<dbReference type="SUPFAM" id="SSF53850">
    <property type="entry name" value="Periplasmic binding protein-like II"/>
    <property type="match status" value="1"/>
</dbReference>
<name>A0A919IP63_9ACTN</name>
<evidence type="ECO:0000256" key="6">
    <source>
        <dbReference type="SAM" id="SignalP"/>
    </source>
</evidence>
<dbReference type="Proteomes" id="UP000619479">
    <property type="component" value="Unassembled WGS sequence"/>
</dbReference>
<dbReference type="InterPro" id="IPR050490">
    <property type="entry name" value="Bact_solute-bd_prot1"/>
</dbReference>
<evidence type="ECO:0000256" key="2">
    <source>
        <dbReference type="ARBA" id="ARBA00022729"/>
    </source>
</evidence>
<dbReference type="Pfam" id="PF13416">
    <property type="entry name" value="SBP_bac_8"/>
    <property type="match status" value="1"/>
</dbReference>
<dbReference type="PANTHER" id="PTHR43649:SF33">
    <property type="entry name" value="POLYGALACTURONAN_RHAMNOGALACTURONAN-BINDING PROTEIN YTCQ"/>
    <property type="match status" value="1"/>
</dbReference>
<keyword evidence="1" id="KW-1003">Cell membrane</keyword>
<dbReference type="InterPro" id="IPR006059">
    <property type="entry name" value="SBP"/>
</dbReference>
<dbReference type="PANTHER" id="PTHR43649">
    <property type="entry name" value="ARABINOSE-BINDING PROTEIN-RELATED"/>
    <property type="match status" value="1"/>
</dbReference>
<evidence type="ECO:0000256" key="3">
    <source>
        <dbReference type="ARBA" id="ARBA00023136"/>
    </source>
</evidence>
<sequence length="417" mass="44785">MRIRLAAAVTALALSLTACGSGSSDSADSDKITGTITLQTWALTPKFTDYLNEVIAGFTAKYPGTGVKLLDQPGDGYSEKVLAQASSNTLPDVINLPPDFALPLAKQKLLVDVSKGDDLSKTYVQGGVDAYKFTGVDGVYGYPWYLNTDLDYWNVKQFSDCGLDANTPPATTQELFTQAAAMKAKCPDNFLMSRKPDVSDFVRAGIKITSDDGKQFVFNTDQAAALVDQYRDAYAKGYLPPSVLNSDYQGNSKLFTQGKVAWTTGGATGLADFERDNPSLKGQVTVSKALDTPPLYVQGVSVSAKSKYPATAKAFAQWITNADNQNKFGHLVNVFPSTISSASDSYFGSDDGTPAGKARALAFGELKDAKNLIPYEVNADMQKLLDQQIALAVKGDEPSRKALDDAVAKMNQMLSRQ</sequence>
<evidence type="ECO:0000256" key="1">
    <source>
        <dbReference type="ARBA" id="ARBA00022475"/>
    </source>
</evidence>
<dbReference type="AlphaFoldDB" id="A0A919IP63"/>
<evidence type="ECO:0000313" key="8">
    <source>
        <dbReference type="Proteomes" id="UP000619479"/>
    </source>
</evidence>
<keyword evidence="4" id="KW-0564">Palmitate</keyword>
<dbReference type="PROSITE" id="PS51257">
    <property type="entry name" value="PROKAR_LIPOPROTEIN"/>
    <property type="match status" value="1"/>
</dbReference>